<evidence type="ECO:0000259" key="1">
    <source>
        <dbReference type="Pfam" id="PF18316"/>
    </source>
</evidence>
<feature type="domain" description="S-layer protein SbsC C-terminal" evidence="1">
    <location>
        <begin position="319"/>
        <end position="390"/>
    </location>
</feature>
<dbReference type="InterPro" id="IPR040751">
    <property type="entry name" value="SbsC_C"/>
</dbReference>
<proteinExistence type="predicted"/>
<evidence type="ECO:0000313" key="2">
    <source>
        <dbReference type="EMBL" id="DAF57877.1"/>
    </source>
</evidence>
<dbReference type="Pfam" id="PF18316">
    <property type="entry name" value="S-l_SbsC_C"/>
    <property type="match status" value="1"/>
</dbReference>
<protein>
    <submittedName>
        <fullName evidence="2">Major capsid protein</fullName>
    </submittedName>
</protein>
<dbReference type="EMBL" id="BK032742">
    <property type="protein sequence ID" value="DAF57877.1"/>
    <property type="molecule type" value="Genomic_DNA"/>
</dbReference>
<name>A0A8S5T3G4_9CAUD</name>
<accession>A0A8S5T3G4</accession>
<sequence>MKKIYKGMNLQMFAAPTGLTGADNIQVRAHEIDFVTSFGKNIQALLDVLGIIRPIRKANGSVLKTKKVTGTLQDGKVAEGESIPLSEYKVEEEVFDTIRIEKFRKAVSIEAIAEKGYEAAVSDTDEQFRIDLQDNITDRLYKQLNLGSLVGHEATWQMAIAMAIGNVKHKFQQMKRNTTGIAVFVNTLDAYRYLGEANVSMQTAFGLTYIKSFLGADIVFLTDRVAEKTVVATPMNNIIAYYVDPSDSEFVKAGLSYTTDSTTGFLGFHVEGNYDRAISDMFAIMGLRLMCEYQDAIAHFAVGEADTQTLRDLTLTASEGEESGTTKVAVAEQLQSMKNKFKYKVGASEDTVAYGADVKSWKNFEEGADIKAEATNHCTVVECDQNYKAVSKGDVVVDLKA</sequence>
<reference evidence="2" key="1">
    <citation type="journal article" date="2021" name="Proc. Natl. Acad. Sci. U.S.A.">
        <title>A Catalog of Tens of Thousands of Viruses from Human Metagenomes Reveals Hidden Associations with Chronic Diseases.</title>
        <authorList>
            <person name="Tisza M.J."/>
            <person name="Buck C.B."/>
        </authorList>
    </citation>
    <scope>NUCLEOTIDE SEQUENCE</scope>
    <source>
        <strain evidence="2">CtaA31</strain>
    </source>
</reference>
<organism evidence="2">
    <name type="scientific">Siphoviridae sp. ctaA31</name>
    <dbReference type="NCBI Taxonomy" id="2827894"/>
    <lineage>
        <taxon>Viruses</taxon>
        <taxon>Duplodnaviria</taxon>
        <taxon>Heunggongvirae</taxon>
        <taxon>Uroviricota</taxon>
        <taxon>Caudoviricetes</taxon>
    </lineage>
</organism>